<proteinExistence type="predicted"/>
<sequence>MWSATEKTFSSCRGCFIAVIWFLVLPQDTSMLFLIPCTLVPHSKYQIQIRELLVAGRPAEQRRSGDG</sequence>
<protein>
    <submittedName>
        <fullName evidence="1">Uncharacterized protein</fullName>
    </submittedName>
</protein>
<evidence type="ECO:0000313" key="1">
    <source>
        <dbReference type="EMBL" id="JAD17754.1"/>
    </source>
</evidence>
<organism evidence="1">
    <name type="scientific">Arundo donax</name>
    <name type="common">Giant reed</name>
    <name type="synonym">Donax arundinaceus</name>
    <dbReference type="NCBI Taxonomy" id="35708"/>
    <lineage>
        <taxon>Eukaryota</taxon>
        <taxon>Viridiplantae</taxon>
        <taxon>Streptophyta</taxon>
        <taxon>Embryophyta</taxon>
        <taxon>Tracheophyta</taxon>
        <taxon>Spermatophyta</taxon>
        <taxon>Magnoliopsida</taxon>
        <taxon>Liliopsida</taxon>
        <taxon>Poales</taxon>
        <taxon>Poaceae</taxon>
        <taxon>PACMAD clade</taxon>
        <taxon>Arundinoideae</taxon>
        <taxon>Arundineae</taxon>
        <taxon>Arundo</taxon>
    </lineage>
</organism>
<name>A0A0A8XUT5_ARUDO</name>
<dbReference type="AlphaFoldDB" id="A0A0A8XUT5"/>
<accession>A0A0A8XUT5</accession>
<reference evidence="1" key="2">
    <citation type="journal article" date="2015" name="Data Brief">
        <title>Shoot transcriptome of the giant reed, Arundo donax.</title>
        <authorList>
            <person name="Barrero R.A."/>
            <person name="Guerrero F.D."/>
            <person name="Moolhuijzen P."/>
            <person name="Goolsby J.A."/>
            <person name="Tidwell J."/>
            <person name="Bellgard S.E."/>
            <person name="Bellgard M.I."/>
        </authorList>
    </citation>
    <scope>NUCLEOTIDE SEQUENCE</scope>
    <source>
        <tissue evidence="1">Shoot tissue taken approximately 20 cm above the soil surface</tissue>
    </source>
</reference>
<dbReference type="EMBL" id="GBRH01280141">
    <property type="protein sequence ID" value="JAD17754.1"/>
    <property type="molecule type" value="Transcribed_RNA"/>
</dbReference>
<reference evidence="1" key="1">
    <citation type="submission" date="2014-09" db="EMBL/GenBank/DDBJ databases">
        <authorList>
            <person name="Magalhaes I.L.F."/>
            <person name="Oliveira U."/>
            <person name="Santos F.R."/>
            <person name="Vidigal T.H.D.A."/>
            <person name="Brescovit A.D."/>
            <person name="Santos A.J."/>
        </authorList>
    </citation>
    <scope>NUCLEOTIDE SEQUENCE</scope>
    <source>
        <tissue evidence="1">Shoot tissue taken approximately 20 cm above the soil surface</tissue>
    </source>
</reference>